<protein>
    <submittedName>
        <fullName evidence="2">Uncharacterized protein</fullName>
    </submittedName>
</protein>
<proteinExistence type="predicted"/>
<dbReference type="PATRIC" id="fig|1125718.3.peg.2644"/>
<reference evidence="2 3" key="1">
    <citation type="submission" date="2012-05" db="EMBL/GenBank/DDBJ databases">
        <authorList>
            <person name="Harkins D.M."/>
            <person name="Madupu R."/>
            <person name="Durkin A.S."/>
            <person name="Torralba M."/>
            <person name="Methe B."/>
            <person name="Sutton G.G."/>
            <person name="Nelson K.E."/>
        </authorList>
    </citation>
    <scope>NUCLEOTIDE SEQUENCE [LARGE SCALE GENOMIC DNA]</scope>
    <source>
        <strain evidence="2 3">F0489</strain>
    </source>
</reference>
<gene>
    <name evidence="2" type="ORF">HMPREF1318_0896</name>
</gene>
<evidence type="ECO:0000256" key="1">
    <source>
        <dbReference type="SAM" id="MobiDB-lite"/>
    </source>
</evidence>
<feature type="region of interest" description="Disordered" evidence="1">
    <location>
        <begin position="1"/>
        <end position="93"/>
    </location>
</feature>
<comment type="caution">
    <text evidence="2">The sequence shown here is derived from an EMBL/GenBank/DDBJ whole genome shotgun (WGS) entry which is preliminary data.</text>
</comment>
<keyword evidence="3" id="KW-1185">Reference proteome</keyword>
<evidence type="ECO:0000313" key="3">
    <source>
        <dbReference type="Proteomes" id="UP000002941"/>
    </source>
</evidence>
<evidence type="ECO:0000313" key="2">
    <source>
        <dbReference type="EMBL" id="EJF37075.1"/>
    </source>
</evidence>
<dbReference type="EMBL" id="AKFT01000209">
    <property type="protein sequence ID" value="EJF37075.1"/>
    <property type="molecule type" value="Genomic_DNA"/>
</dbReference>
<feature type="compositionally biased region" description="Pro residues" evidence="1">
    <location>
        <begin position="55"/>
        <end position="66"/>
    </location>
</feature>
<name>J1GVG2_9ACTO</name>
<dbReference type="AlphaFoldDB" id="J1GVG2"/>
<accession>J1GVG2</accession>
<dbReference type="Proteomes" id="UP000002941">
    <property type="component" value="Unassembled WGS sequence"/>
</dbReference>
<sequence length="123" mass="12920">MRTCWRGTASQESAAEEADASRRRVGPSVVCGAGLQRAAIRPHTRGRGREGNDPVRPPGTAGPPAPVAKGSGAQRRGWRGGIRAADAADTEEKDSTAIVRPIVRHSTVVSRTCAAEPARLRMG</sequence>
<organism evidence="2 3">
    <name type="scientific">Actinomyces massiliensis F0489</name>
    <dbReference type="NCBI Taxonomy" id="1125718"/>
    <lineage>
        <taxon>Bacteria</taxon>
        <taxon>Bacillati</taxon>
        <taxon>Actinomycetota</taxon>
        <taxon>Actinomycetes</taxon>
        <taxon>Actinomycetales</taxon>
        <taxon>Actinomycetaceae</taxon>
        <taxon>Actinomyces</taxon>
    </lineage>
</organism>